<gene>
    <name evidence="1" type="primary">GOLS3_3</name>
    <name evidence="1" type="ORF">HAX54_048989</name>
</gene>
<evidence type="ECO:0000313" key="1">
    <source>
        <dbReference type="EMBL" id="MCE3051147.1"/>
    </source>
</evidence>
<comment type="caution">
    <text evidence="1">The sequence shown here is derived from an EMBL/GenBank/DDBJ whole genome shotgun (WGS) entry which is preliminary data.</text>
</comment>
<keyword evidence="2" id="KW-1185">Reference proteome</keyword>
<dbReference type="EMBL" id="JACEIK010008203">
    <property type="protein sequence ID" value="MCE3051147.1"/>
    <property type="molecule type" value="Genomic_DNA"/>
</dbReference>
<evidence type="ECO:0000313" key="2">
    <source>
        <dbReference type="Proteomes" id="UP000823775"/>
    </source>
</evidence>
<organism evidence="1 2">
    <name type="scientific">Datura stramonium</name>
    <name type="common">Jimsonweed</name>
    <name type="synonym">Common thornapple</name>
    <dbReference type="NCBI Taxonomy" id="4076"/>
    <lineage>
        <taxon>Eukaryota</taxon>
        <taxon>Viridiplantae</taxon>
        <taxon>Streptophyta</taxon>
        <taxon>Embryophyta</taxon>
        <taxon>Tracheophyta</taxon>
        <taxon>Spermatophyta</taxon>
        <taxon>Magnoliopsida</taxon>
        <taxon>eudicotyledons</taxon>
        <taxon>Gunneridae</taxon>
        <taxon>Pentapetalae</taxon>
        <taxon>asterids</taxon>
        <taxon>lamiids</taxon>
        <taxon>Solanales</taxon>
        <taxon>Solanaceae</taxon>
        <taxon>Solanoideae</taxon>
        <taxon>Datureae</taxon>
        <taxon>Datura</taxon>
    </lineage>
</organism>
<accession>A0ABS8WM63</accession>
<dbReference type="Proteomes" id="UP000823775">
    <property type="component" value="Unassembled WGS sequence"/>
</dbReference>
<proteinExistence type="predicted"/>
<reference evidence="1 2" key="1">
    <citation type="journal article" date="2021" name="BMC Genomics">
        <title>Datura genome reveals duplications of psychoactive alkaloid biosynthetic genes and high mutation rate following tissue culture.</title>
        <authorList>
            <person name="Rajewski A."/>
            <person name="Carter-House D."/>
            <person name="Stajich J."/>
            <person name="Litt A."/>
        </authorList>
    </citation>
    <scope>NUCLEOTIDE SEQUENCE [LARGE SCALE GENOMIC DNA]</scope>
    <source>
        <strain evidence="1">AR-01</strain>
    </source>
</reference>
<name>A0ABS8WM63_DATST</name>
<protein>
    <submittedName>
        <fullName evidence="1">Galactinol synthase 3</fullName>
    </submittedName>
</protein>
<sequence length="92" mass="10146">MHPCVTQALSLIKGSKPWRYTGKEENMQREDIKLLVKKWWDIYKDESLDYKRPVGTNQVIGAAGAVNQLQPLIAAAMSQAGAVKYVTAPSAA</sequence>